<organism evidence="2 3">
    <name type="scientific">Carpinus fangiana</name>
    <dbReference type="NCBI Taxonomy" id="176857"/>
    <lineage>
        <taxon>Eukaryota</taxon>
        <taxon>Viridiplantae</taxon>
        <taxon>Streptophyta</taxon>
        <taxon>Embryophyta</taxon>
        <taxon>Tracheophyta</taxon>
        <taxon>Spermatophyta</taxon>
        <taxon>Magnoliopsida</taxon>
        <taxon>eudicotyledons</taxon>
        <taxon>Gunneridae</taxon>
        <taxon>Pentapetalae</taxon>
        <taxon>rosids</taxon>
        <taxon>fabids</taxon>
        <taxon>Fagales</taxon>
        <taxon>Betulaceae</taxon>
        <taxon>Carpinus</taxon>
    </lineage>
</organism>
<dbReference type="Proteomes" id="UP000327013">
    <property type="component" value="Chromosome 2"/>
</dbReference>
<sequence>MDIYGKYFEEGLMYIQLHKVKGTQKKKKQGTGRGGVNQGDGVSQEDVYEGGRDSHGSYSDSGQLEKYLKRKKRQRSRTIEEICMIRPRFLLHMLN</sequence>
<evidence type="ECO:0000313" key="3">
    <source>
        <dbReference type="Proteomes" id="UP000327013"/>
    </source>
</evidence>
<evidence type="ECO:0000256" key="1">
    <source>
        <dbReference type="SAM" id="MobiDB-lite"/>
    </source>
</evidence>
<protein>
    <submittedName>
        <fullName evidence="2">Uncharacterized protein</fullName>
    </submittedName>
</protein>
<feature type="compositionally biased region" description="Basic residues" evidence="1">
    <location>
        <begin position="21"/>
        <end position="30"/>
    </location>
</feature>
<accession>A0A5N6QQL1</accession>
<name>A0A5N6QQL1_9ROSI</name>
<feature type="region of interest" description="Disordered" evidence="1">
    <location>
        <begin position="21"/>
        <end position="76"/>
    </location>
</feature>
<gene>
    <name evidence="2" type="ORF">FH972_005087</name>
</gene>
<dbReference type="AlphaFoldDB" id="A0A5N6QQL1"/>
<reference evidence="2 3" key="1">
    <citation type="submission" date="2019-06" db="EMBL/GenBank/DDBJ databases">
        <title>A chromosomal-level reference genome of Carpinus fangiana (Coryloideae, Betulaceae).</title>
        <authorList>
            <person name="Yang X."/>
            <person name="Wang Z."/>
            <person name="Zhang L."/>
            <person name="Hao G."/>
            <person name="Liu J."/>
            <person name="Yang Y."/>
        </authorList>
    </citation>
    <scope>NUCLEOTIDE SEQUENCE [LARGE SCALE GENOMIC DNA]</scope>
    <source>
        <strain evidence="2">Cfa_2016G</strain>
        <tissue evidence="2">Leaf</tissue>
    </source>
</reference>
<proteinExistence type="predicted"/>
<keyword evidence="3" id="KW-1185">Reference proteome</keyword>
<evidence type="ECO:0000313" key="2">
    <source>
        <dbReference type="EMBL" id="KAE8008590.1"/>
    </source>
</evidence>
<dbReference type="EMBL" id="CM017322">
    <property type="protein sequence ID" value="KAE8008590.1"/>
    <property type="molecule type" value="Genomic_DNA"/>
</dbReference>